<reference evidence="7" key="1">
    <citation type="submission" date="2021-03" db="EMBL/GenBank/DDBJ databases">
        <title>Genomic Encyclopedia of Type Strains, Phase IV (KMG-IV): sequencing the most valuable type-strain genomes for metagenomic binning, comparative biology and taxonomic classification.</title>
        <authorList>
            <person name="Goeker M."/>
        </authorList>
    </citation>
    <scope>NUCLEOTIDE SEQUENCE</scope>
    <source>
        <strain evidence="7">DSM 23564</strain>
    </source>
</reference>
<comment type="caution">
    <text evidence="7">The sequence shown here is derived from an EMBL/GenBank/DDBJ whole genome shotgun (WGS) entry which is preliminary data.</text>
</comment>
<evidence type="ECO:0000256" key="1">
    <source>
        <dbReference type="ARBA" id="ARBA00004651"/>
    </source>
</evidence>
<dbReference type="Proteomes" id="UP000823588">
    <property type="component" value="Unassembled WGS sequence"/>
</dbReference>
<protein>
    <submittedName>
        <fullName evidence="7">Membrane protein DedA with SNARE-associated domain</fullName>
    </submittedName>
</protein>
<organism evidence="7 8">
    <name type="scientific">Halorubrum alkaliphilum</name>
    <dbReference type="NCBI Taxonomy" id="261290"/>
    <lineage>
        <taxon>Archaea</taxon>
        <taxon>Methanobacteriati</taxon>
        <taxon>Methanobacteriota</taxon>
        <taxon>Stenosarchaea group</taxon>
        <taxon>Halobacteria</taxon>
        <taxon>Halobacteriales</taxon>
        <taxon>Haloferacaceae</taxon>
        <taxon>Halorubrum</taxon>
    </lineage>
</organism>
<dbReference type="EMBL" id="JAGGKQ010000013">
    <property type="protein sequence ID" value="MBP1922899.1"/>
    <property type="molecule type" value="Genomic_DNA"/>
</dbReference>
<dbReference type="GO" id="GO:0005886">
    <property type="term" value="C:plasma membrane"/>
    <property type="evidence" value="ECO:0007669"/>
    <property type="project" value="UniProtKB-SubCell"/>
</dbReference>
<keyword evidence="3 6" id="KW-0812">Transmembrane</keyword>
<sequence length="194" mass="20883">MARAIDIDTTLGGLVVTVGSPLLVLLYALEGLLVGKLLHPSLLFILYVVATEPGLVLTVVVGAFCVGSATAGQLVLYRTVNEDGESPGRLARMIPYLDRLPEIVKERIGDSRLALVDRWFDRFGGHAVWISNATPGLRGLMTIPAGLSGYPVRQFVVLSALGNAIYMVLLIAVANGLLEAVRFVPWDVSPDRFL</sequence>
<keyword evidence="5 6" id="KW-0472">Membrane</keyword>
<evidence type="ECO:0000256" key="3">
    <source>
        <dbReference type="ARBA" id="ARBA00022692"/>
    </source>
</evidence>
<name>A0A8T4GGP6_9EURY</name>
<evidence type="ECO:0000313" key="7">
    <source>
        <dbReference type="EMBL" id="MBP1922899.1"/>
    </source>
</evidence>
<dbReference type="RefSeq" id="WP_245202703.1">
    <property type="nucleotide sequence ID" value="NZ_JAGGKQ010000013.1"/>
</dbReference>
<comment type="subcellular location">
    <subcellularLocation>
        <location evidence="1">Cell membrane</location>
        <topology evidence="1">Multi-pass membrane protein</topology>
    </subcellularLocation>
</comment>
<evidence type="ECO:0000256" key="6">
    <source>
        <dbReference type="SAM" id="Phobius"/>
    </source>
</evidence>
<accession>A0A8T4GGP6</accession>
<keyword evidence="8" id="KW-1185">Reference proteome</keyword>
<evidence type="ECO:0000256" key="5">
    <source>
        <dbReference type="ARBA" id="ARBA00023136"/>
    </source>
</evidence>
<dbReference type="InterPro" id="IPR051311">
    <property type="entry name" value="DedA_domain"/>
</dbReference>
<proteinExistence type="predicted"/>
<feature type="transmembrane region" description="Helical" evidence="6">
    <location>
        <begin position="155"/>
        <end position="178"/>
    </location>
</feature>
<evidence type="ECO:0000256" key="2">
    <source>
        <dbReference type="ARBA" id="ARBA00022475"/>
    </source>
</evidence>
<feature type="transmembrane region" description="Helical" evidence="6">
    <location>
        <begin position="41"/>
        <end position="66"/>
    </location>
</feature>
<feature type="transmembrane region" description="Helical" evidence="6">
    <location>
        <begin position="12"/>
        <end position="29"/>
    </location>
</feature>
<evidence type="ECO:0000313" key="8">
    <source>
        <dbReference type="Proteomes" id="UP000823588"/>
    </source>
</evidence>
<evidence type="ECO:0000256" key="4">
    <source>
        <dbReference type="ARBA" id="ARBA00022989"/>
    </source>
</evidence>
<dbReference type="AlphaFoldDB" id="A0A8T4GGP6"/>
<dbReference type="PANTHER" id="PTHR42709:SF6">
    <property type="entry name" value="UNDECAPRENYL PHOSPHATE TRANSPORTER A"/>
    <property type="match status" value="1"/>
</dbReference>
<gene>
    <name evidence="7" type="ORF">J2751_001915</name>
</gene>
<keyword evidence="4 6" id="KW-1133">Transmembrane helix</keyword>
<keyword evidence="2" id="KW-1003">Cell membrane</keyword>
<dbReference type="PANTHER" id="PTHR42709">
    <property type="entry name" value="ALKALINE PHOSPHATASE LIKE PROTEIN"/>
    <property type="match status" value="1"/>
</dbReference>